<sequence>EPTVRAELMEQVPHIAMFCQENRPSIPYAFSKYLLPIVVRYLADQNNQVSVFQKSLAENTHKQINELIYKREMPKEVCFLMFPGNFAVCIYGFRLDELEIMCKMASMVGKDITERLVLPRFCEMCCDCRMFHVRKVCAANFGDICSVVGQQATEEMLLPRFFQLCSDNVWGVRKACAECFMAVSCATSQEVRRTKLSTLFINLISDPSRWVRQAAFQSLGPFISTFANPSSSGQYFKEE</sequence>
<dbReference type="EMBL" id="WBNA01000029">
    <property type="protein sequence ID" value="NXD07936.1"/>
    <property type="molecule type" value="Genomic_DNA"/>
</dbReference>
<feature type="non-terminal residue" evidence="2">
    <location>
        <position position="239"/>
    </location>
</feature>
<dbReference type="InterPro" id="IPR000357">
    <property type="entry name" value="HEAT"/>
</dbReference>
<protein>
    <submittedName>
        <fullName evidence="2">PP4R1 phosphatase</fullName>
    </submittedName>
</protein>
<name>A0A851STK2_9AVES</name>
<keyword evidence="3" id="KW-1185">Reference proteome</keyword>
<dbReference type="Pfam" id="PF02985">
    <property type="entry name" value="HEAT"/>
    <property type="match status" value="2"/>
</dbReference>
<comment type="caution">
    <text evidence="2">The sequence shown here is derived from an EMBL/GenBank/DDBJ whole genome shotgun (WGS) entry which is preliminary data.</text>
</comment>
<organism evidence="2 3">
    <name type="scientific">Nothocercus nigrocapillus</name>
    <dbReference type="NCBI Taxonomy" id="1977171"/>
    <lineage>
        <taxon>Eukaryota</taxon>
        <taxon>Metazoa</taxon>
        <taxon>Chordata</taxon>
        <taxon>Craniata</taxon>
        <taxon>Vertebrata</taxon>
        <taxon>Euteleostomi</taxon>
        <taxon>Archelosauria</taxon>
        <taxon>Archosauria</taxon>
        <taxon>Dinosauria</taxon>
        <taxon>Saurischia</taxon>
        <taxon>Theropoda</taxon>
        <taxon>Coelurosauria</taxon>
        <taxon>Aves</taxon>
        <taxon>Palaeognathae</taxon>
        <taxon>Tinamiformes</taxon>
        <taxon>Tinamidae</taxon>
        <taxon>Nothocercus</taxon>
    </lineage>
</organism>
<evidence type="ECO:0000256" key="1">
    <source>
        <dbReference type="ARBA" id="ARBA00022737"/>
    </source>
</evidence>
<dbReference type="SUPFAM" id="SSF48371">
    <property type="entry name" value="ARM repeat"/>
    <property type="match status" value="1"/>
</dbReference>
<dbReference type="FunFam" id="1.25.10.10:FF:000358">
    <property type="entry name" value="Serine/threonine-protein phosphatase 4 regulatory subunit 1"/>
    <property type="match status" value="1"/>
</dbReference>
<dbReference type="PANTHER" id="PTHR10648:SF8">
    <property type="entry name" value="SERINE_THREONINE-PROTEIN PHOSPHATASE 4 REGULATORY SUBUNIT 1"/>
    <property type="match status" value="1"/>
</dbReference>
<gene>
    <name evidence="2" type="primary">Ppp4r1_0</name>
    <name evidence="2" type="ORF">NOTNIG_R04414</name>
</gene>
<proteinExistence type="predicted"/>
<dbReference type="AlphaFoldDB" id="A0A851STK2"/>
<dbReference type="PANTHER" id="PTHR10648">
    <property type="entry name" value="SERINE/THREONINE-PROTEIN PHOSPHATASE PP2A 65 KDA REGULATORY SUBUNIT"/>
    <property type="match status" value="1"/>
</dbReference>
<dbReference type="GO" id="GO:0019888">
    <property type="term" value="F:protein phosphatase regulator activity"/>
    <property type="evidence" value="ECO:0007669"/>
    <property type="project" value="TreeGrafter"/>
</dbReference>
<keyword evidence="1" id="KW-0677">Repeat</keyword>
<dbReference type="InterPro" id="IPR016024">
    <property type="entry name" value="ARM-type_fold"/>
</dbReference>
<dbReference type="Proteomes" id="UP000661971">
    <property type="component" value="Unassembled WGS sequence"/>
</dbReference>
<dbReference type="InterPro" id="IPR011989">
    <property type="entry name" value="ARM-like"/>
</dbReference>
<feature type="non-terminal residue" evidence="2">
    <location>
        <position position="1"/>
    </location>
</feature>
<dbReference type="Gene3D" id="1.25.10.10">
    <property type="entry name" value="Leucine-rich Repeat Variant"/>
    <property type="match status" value="2"/>
</dbReference>
<dbReference type="InterPro" id="IPR051023">
    <property type="entry name" value="PP2A_Regulatory_Subunit_A"/>
</dbReference>
<evidence type="ECO:0000313" key="3">
    <source>
        <dbReference type="Proteomes" id="UP000661971"/>
    </source>
</evidence>
<accession>A0A851STK2</accession>
<dbReference type="GO" id="GO:0005737">
    <property type="term" value="C:cytoplasm"/>
    <property type="evidence" value="ECO:0007669"/>
    <property type="project" value="TreeGrafter"/>
</dbReference>
<reference evidence="3" key="1">
    <citation type="submission" date="2023-07" db="EMBL/GenBank/DDBJ databases">
        <title>Bird 10,000 Genomes (B10K) Project - Family phase.</title>
        <authorList>
            <person name="Zhang G."/>
        </authorList>
    </citation>
    <scope>NUCLEOTIDE SEQUENCE [LARGE SCALE GENOMIC DNA]</scope>
</reference>
<evidence type="ECO:0000313" key="2">
    <source>
        <dbReference type="EMBL" id="NXD07936.1"/>
    </source>
</evidence>